<reference evidence="2" key="1">
    <citation type="submission" date="2013-11" db="EMBL/GenBank/DDBJ databases">
        <title>The Genome Sequence of Phytophthora parasitica CJ02B3.</title>
        <authorList>
            <consortium name="The Broad Institute Genomics Platform"/>
            <person name="Russ C."/>
            <person name="Tyler B."/>
            <person name="Panabieres F."/>
            <person name="Shan W."/>
            <person name="Tripathy S."/>
            <person name="Grunwald N."/>
            <person name="Machado M."/>
            <person name="Johnson C.S."/>
            <person name="Arredondo F."/>
            <person name="Hong C."/>
            <person name="Coffey M."/>
            <person name="Young S.K."/>
            <person name="Zeng Q."/>
            <person name="Gargeya S."/>
            <person name="Fitzgerald M."/>
            <person name="Abouelleil A."/>
            <person name="Alvarado L."/>
            <person name="Chapman S.B."/>
            <person name="Gainer-Dewar J."/>
            <person name="Goldberg J."/>
            <person name="Griggs A."/>
            <person name="Gujja S."/>
            <person name="Hansen M."/>
            <person name="Howarth C."/>
            <person name="Imamovic A."/>
            <person name="Ireland A."/>
            <person name="Larimer J."/>
            <person name="McCowan C."/>
            <person name="Murphy C."/>
            <person name="Pearson M."/>
            <person name="Poon T.W."/>
            <person name="Priest M."/>
            <person name="Roberts A."/>
            <person name="Saif S."/>
            <person name="Shea T."/>
            <person name="Sykes S."/>
            <person name="Wortman J."/>
            <person name="Nusbaum C."/>
            <person name="Birren B."/>
        </authorList>
    </citation>
    <scope>NUCLEOTIDE SEQUENCE [LARGE SCALE GENOMIC DNA]</scope>
    <source>
        <strain evidence="2">CJ02B3</strain>
    </source>
</reference>
<dbReference type="EMBL" id="KI689126">
    <property type="protein sequence ID" value="ETK74041.1"/>
    <property type="molecule type" value="Genomic_DNA"/>
</dbReference>
<sequence length="70" mass="8025">MTSVTHGELTDPHVKRRRHANARDSSESTGVVEQSTMGVEVPAQELPIRHRWERFLLLPSYHLGVHLSKR</sequence>
<dbReference type="Proteomes" id="UP000053236">
    <property type="component" value="Unassembled WGS sequence"/>
</dbReference>
<proteinExistence type="predicted"/>
<feature type="compositionally biased region" description="Polar residues" evidence="1">
    <location>
        <begin position="27"/>
        <end position="37"/>
    </location>
</feature>
<dbReference type="AlphaFoldDB" id="W2FVT4"/>
<protein>
    <submittedName>
        <fullName evidence="2">Uncharacterized protein</fullName>
    </submittedName>
</protein>
<organism evidence="2">
    <name type="scientific">Phytophthora nicotianae</name>
    <name type="common">Potato buckeye rot agent</name>
    <name type="synonym">Phytophthora parasitica</name>
    <dbReference type="NCBI Taxonomy" id="4792"/>
    <lineage>
        <taxon>Eukaryota</taxon>
        <taxon>Sar</taxon>
        <taxon>Stramenopiles</taxon>
        <taxon>Oomycota</taxon>
        <taxon>Peronosporomycetes</taxon>
        <taxon>Peronosporales</taxon>
        <taxon>Peronosporaceae</taxon>
        <taxon>Phytophthora</taxon>
    </lineage>
</organism>
<gene>
    <name evidence="2" type="ORF">L915_19089</name>
</gene>
<feature type="region of interest" description="Disordered" evidence="1">
    <location>
        <begin position="1"/>
        <end position="38"/>
    </location>
</feature>
<accession>W2FVT4</accession>
<evidence type="ECO:0000256" key="1">
    <source>
        <dbReference type="SAM" id="MobiDB-lite"/>
    </source>
</evidence>
<name>W2FVT4_PHYNI</name>
<evidence type="ECO:0000313" key="2">
    <source>
        <dbReference type="EMBL" id="ETK74041.1"/>
    </source>
</evidence>